<reference evidence="1" key="1">
    <citation type="submission" date="2021-10" db="EMBL/GenBank/DDBJ databases">
        <title>Melipona bicolor Genome sequencing and assembly.</title>
        <authorList>
            <person name="Araujo N.S."/>
            <person name="Arias M.C."/>
        </authorList>
    </citation>
    <scope>NUCLEOTIDE SEQUENCE</scope>
    <source>
        <strain evidence="1">USP_2M_L1-L4_2017</strain>
        <tissue evidence="1">Whole body</tissue>
    </source>
</reference>
<sequence length="149" mass="17165">MGTARGPSGGRMNEIVNIIDRRAGVGRPVRTGKQKQAERGARRERRGVLYAAGVGSRCILDIHLPAGHRLPVSINPSLRKNFLRGNRIDVNFIFCVEKIEITRTYWHMQHLFIQRENNFYKKTEVTENHPTGRLWSKGYYTTDSSEKFH</sequence>
<dbReference type="AlphaFoldDB" id="A0AA40FTQ2"/>
<gene>
    <name evidence="1" type="ORF">K0M31_006458</name>
</gene>
<dbReference type="EMBL" id="JAHYIQ010000017">
    <property type="protein sequence ID" value="KAK1125119.1"/>
    <property type="molecule type" value="Genomic_DNA"/>
</dbReference>
<evidence type="ECO:0000313" key="2">
    <source>
        <dbReference type="Proteomes" id="UP001177670"/>
    </source>
</evidence>
<comment type="caution">
    <text evidence="1">The sequence shown here is derived from an EMBL/GenBank/DDBJ whole genome shotgun (WGS) entry which is preliminary data.</text>
</comment>
<organism evidence="1 2">
    <name type="scientific">Melipona bicolor</name>
    <dbReference type="NCBI Taxonomy" id="60889"/>
    <lineage>
        <taxon>Eukaryota</taxon>
        <taxon>Metazoa</taxon>
        <taxon>Ecdysozoa</taxon>
        <taxon>Arthropoda</taxon>
        <taxon>Hexapoda</taxon>
        <taxon>Insecta</taxon>
        <taxon>Pterygota</taxon>
        <taxon>Neoptera</taxon>
        <taxon>Endopterygota</taxon>
        <taxon>Hymenoptera</taxon>
        <taxon>Apocrita</taxon>
        <taxon>Aculeata</taxon>
        <taxon>Apoidea</taxon>
        <taxon>Anthophila</taxon>
        <taxon>Apidae</taxon>
        <taxon>Melipona</taxon>
    </lineage>
</organism>
<proteinExistence type="predicted"/>
<evidence type="ECO:0000313" key="1">
    <source>
        <dbReference type="EMBL" id="KAK1125119.1"/>
    </source>
</evidence>
<accession>A0AA40FTQ2</accession>
<protein>
    <submittedName>
        <fullName evidence="1">Uncharacterized protein</fullName>
    </submittedName>
</protein>
<name>A0AA40FTQ2_9HYME</name>
<keyword evidence="2" id="KW-1185">Reference proteome</keyword>
<dbReference type="Proteomes" id="UP001177670">
    <property type="component" value="Unassembled WGS sequence"/>
</dbReference>